<comment type="caution">
    <text evidence="2">The sequence shown here is derived from an EMBL/GenBank/DDBJ whole genome shotgun (WGS) entry which is preliminary data.</text>
</comment>
<dbReference type="EMBL" id="JAVRRA010019997">
    <property type="protein sequence ID" value="KAK5174841.1"/>
    <property type="molecule type" value="Genomic_DNA"/>
</dbReference>
<feature type="region of interest" description="Disordered" evidence="1">
    <location>
        <begin position="1"/>
        <end position="46"/>
    </location>
</feature>
<feature type="compositionally biased region" description="Polar residues" evidence="1">
    <location>
        <begin position="18"/>
        <end position="27"/>
    </location>
</feature>
<proteinExistence type="predicted"/>
<evidence type="ECO:0000313" key="3">
    <source>
        <dbReference type="Proteomes" id="UP001357485"/>
    </source>
</evidence>
<keyword evidence="3" id="KW-1185">Reference proteome</keyword>
<evidence type="ECO:0000313" key="2">
    <source>
        <dbReference type="EMBL" id="KAK5174841.1"/>
    </source>
</evidence>
<organism evidence="2 3">
    <name type="scientific">Cryomyces antarcticus</name>
    <dbReference type="NCBI Taxonomy" id="329879"/>
    <lineage>
        <taxon>Eukaryota</taxon>
        <taxon>Fungi</taxon>
        <taxon>Dikarya</taxon>
        <taxon>Ascomycota</taxon>
        <taxon>Pezizomycotina</taxon>
        <taxon>Dothideomycetes</taxon>
        <taxon>Dothideomycetes incertae sedis</taxon>
        <taxon>Cryomyces</taxon>
    </lineage>
</organism>
<evidence type="ECO:0000256" key="1">
    <source>
        <dbReference type="SAM" id="MobiDB-lite"/>
    </source>
</evidence>
<reference evidence="2 3" key="1">
    <citation type="submission" date="2023-08" db="EMBL/GenBank/DDBJ databases">
        <title>Black Yeasts Isolated from many extreme environments.</title>
        <authorList>
            <person name="Coleine C."/>
            <person name="Stajich J.E."/>
            <person name="Selbmann L."/>
        </authorList>
    </citation>
    <scope>NUCLEOTIDE SEQUENCE [LARGE SCALE GENOMIC DNA]</scope>
    <source>
        <strain evidence="2 3">CCFEE 536</strain>
    </source>
</reference>
<name>A0ABR0LI87_9PEZI</name>
<protein>
    <submittedName>
        <fullName evidence="2">Uncharacterized protein</fullName>
    </submittedName>
</protein>
<gene>
    <name evidence="2" type="ORF">LTR16_011501</name>
</gene>
<feature type="non-terminal residue" evidence="2">
    <location>
        <position position="106"/>
    </location>
</feature>
<feature type="compositionally biased region" description="Basic residues" evidence="1">
    <location>
        <begin position="1"/>
        <end position="11"/>
    </location>
</feature>
<sequence length="106" mass="11419">MLAGFGKKKSDRRMPMNMPSTEATAQLSEKEKGGGMPRTDSPPDFGVVTDQEWHQAARAARTATWGAIFYLITTDVLGPYSVPWAMSQMGYGPGVTLYTVFGALAG</sequence>
<dbReference type="Proteomes" id="UP001357485">
    <property type="component" value="Unassembled WGS sequence"/>
</dbReference>
<accession>A0ABR0LI87</accession>